<feature type="transmembrane region" description="Helical" evidence="2">
    <location>
        <begin position="191"/>
        <end position="210"/>
    </location>
</feature>
<dbReference type="EMBL" id="JARGYC010000024">
    <property type="protein sequence ID" value="MDF0601219.1"/>
    <property type="molecule type" value="Genomic_DNA"/>
</dbReference>
<dbReference type="PANTHER" id="PTHR43849">
    <property type="entry name" value="BLL3936 PROTEIN"/>
    <property type="match status" value="1"/>
</dbReference>
<comment type="subcellular location">
    <subcellularLocation>
        <location evidence="1">Cell inner membrane</location>
        <topology evidence="1">Multi-pass membrane protein</topology>
    </subcellularLocation>
</comment>
<accession>A0AAE3NRM9</accession>
<feature type="transmembrane region" description="Helical" evidence="2">
    <location>
        <begin position="370"/>
        <end position="395"/>
    </location>
</feature>
<dbReference type="AlphaFoldDB" id="A0AAE3NRM9"/>
<feature type="transmembrane region" description="Helical" evidence="2">
    <location>
        <begin position="586"/>
        <end position="605"/>
    </location>
</feature>
<feature type="transmembrane region" description="Helical" evidence="2">
    <location>
        <begin position="277"/>
        <end position="299"/>
    </location>
</feature>
<organism evidence="4 5">
    <name type="scientific">Psychromarinibacter sediminicola</name>
    <dbReference type="NCBI Taxonomy" id="3033385"/>
    <lineage>
        <taxon>Bacteria</taxon>
        <taxon>Pseudomonadati</taxon>
        <taxon>Pseudomonadota</taxon>
        <taxon>Alphaproteobacteria</taxon>
        <taxon>Rhodobacterales</taxon>
        <taxon>Paracoccaceae</taxon>
        <taxon>Psychromarinibacter</taxon>
    </lineage>
</organism>
<gene>
    <name evidence="4" type="ORF">P1J78_10805</name>
</gene>
<protein>
    <submittedName>
        <fullName evidence="4">TRAP transporter fused permease subunit</fullName>
    </submittedName>
</protein>
<feature type="transmembrane region" description="Helical" evidence="2">
    <location>
        <begin position="60"/>
        <end position="82"/>
    </location>
</feature>
<keyword evidence="1" id="KW-0997">Cell inner membrane</keyword>
<keyword evidence="2" id="KW-1133">Transmembrane helix</keyword>
<feature type="transmembrane region" description="Helical" evidence="2">
    <location>
        <begin position="515"/>
        <end position="535"/>
    </location>
</feature>
<dbReference type="InterPro" id="IPR011853">
    <property type="entry name" value="TRAP_DctM-Dct_fused"/>
</dbReference>
<reference evidence="4" key="1">
    <citation type="submission" date="2023-03" db="EMBL/GenBank/DDBJ databases">
        <title>Multiphase analysis and comparison of six strains from genera Psychromarinibacter, Lutimaribacter, and Maritimibacter, including a novel species: Psychromarinibacter sediminicola sp. nov.</title>
        <authorList>
            <person name="Wang Y.-H."/>
            <person name="Ye M.-Q."/>
            <person name="Du Z.-J."/>
        </authorList>
    </citation>
    <scope>NUCLEOTIDE SEQUENCE</scope>
    <source>
        <strain evidence="4">C21-152</strain>
    </source>
</reference>
<dbReference type="InterPro" id="IPR010656">
    <property type="entry name" value="DctM"/>
</dbReference>
<dbReference type="Pfam" id="PF06808">
    <property type="entry name" value="DctM"/>
    <property type="match status" value="1"/>
</dbReference>
<feature type="transmembrane region" description="Helical" evidence="2">
    <location>
        <begin position="490"/>
        <end position="509"/>
    </location>
</feature>
<feature type="transmembrane region" description="Helical" evidence="2">
    <location>
        <begin position="29"/>
        <end position="48"/>
    </location>
</feature>
<evidence type="ECO:0000313" key="4">
    <source>
        <dbReference type="EMBL" id="MDF0601219.1"/>
    </source>
</evidence>
<keyword evidence="5" id="KW-1185">Reference proteome</keyword>
<dbReference type="NCBIfam" id="TIGR02123">
    <property type="entry name" value="TRAP_fused"/>
    <property type="match status" value="1"/>
</dbReference>
<feature type="transmembrane region" description="Helical" evidence="2">
    <location>
        <begin position="542"/>
        <end position="566"/>
    </location>
</feature>
<feature type="transmembrane region" description="Helical" evidence="2">
    <location>
        <begin position="222"/>
        <end position="243"/>
    </location>
</feature>
<evidence type="ECO:0000259" key="3">
    <source>
        <dbReference type="Pfam" id="PF06808"/>
    </source>
</evidence>
<dbReference type="GO" id="GO:0005886">
    <property type="term" value="C:plasma membrane"/>
    <property type="evidence" value="ECO:0007669"/>
    <property type="project" value="UniProtKB-SubCell"/>
</dbReference>
<dbReference type="RefSeq" id="WP_275567361.1">
    <property type="nucleotide sequence ID" value="NZ_JARGYC010000024.1"/>
</dbReference>
<feature type="transmembrane region" description="Helical" evidence="2">
    <location>
        <begin position="669"/>
        <end position="691"/>
    </location>
</feature>
<feature type="transmembrane region" description="Helical" evidence="2">
    <location>
        <begin position="711"/>
        <end position="728"/>
    </location>
</feature>
<evidence type="ECO:0000256" key="1">
    <source>
        <dbReference type="RuleBase" id="RU369079"/>
    </source>
</evidence>
<evidence type="ECO:0000313" key="5">
    <source>
        <dbReference type="Proteomes" id="UP001220964"/>
    </source>
</evidence>
<name>A0AAE3NRM9_9RHOB</name>
<feature type="transmembrane region" description="Helical" evidence="2">
    <location>
        <begin position="102"/>
        <end position="122"/>
    </location>
</feature>
<evidence type="ECO:0000256" key="2">
    <source>
        <dbReference type="SAM" id="Phobius"/>
    </source>
</evidence>
<keyword evidence="1" id="KW-0813">Transport</keyword>
<feature type="transmembrane region" description="Helical" evidence="2">
    <location>
        <begin position="612"/>
        <end position="634"/>
    </location>
</feature>
<feature type="transmembrane region" description="Helical" evidence="2">
    <location>
        <begin position="442"/>
        <end position="469"/>
    </location>
</feature>
<feature type="transmembrane region" description="Helical" evidence="2">
    <location>
        <begin position="640"/>
        <end position="662"/>
    </location>
</feature>
<comment type="function">
    <text evidence="1">Part of the tripartite ATP-independent periplasmic (TRAP) transport system.</text>
</comment>
<keyword evidence="2" id="KW-0472">Membrane</keyword>
<dbReference type="PANTHER" id="PTHR43849:SF2">
    <property type="entry name" value="BLL3936 PROTEIN"/>
    <property type="match status" value="1"/>
</dbReference>
<comment type="caution">
    <text evidence="4">The sequence shown here is derived from an EMBL/GenBank/DDBJ whole genome shotgun (WGS) entry which is preliminary data.</text>
</comment>
<keyword evidence="1" id="KW-1003">Cell membrane</keyword>
<keyword evidence="2" id="KW-0812">Transmembrane</keyword>
<feature type="transmembrane region" description="Helical" evidence="2">
    <location>
        <begin position="328"/>
        <end position="349"/>
    </location>
</feature>
<dbReference type="Proteomes" id="UP001220964">
    <property type="component" value="Unassembled WGS sequence"/>
</dbReference>
<dbReference type="GO" id="GO:0022857">
    <property type="term" value="F:transmembrane transporter activity"/>
    <property type="evidence" value="ECO:0007669"/>
    <property type="project" value="UniProtKB-UniRule"/>
</dbReference>
<feature type="transmembrane region" description="Helical" evidence="2">
    <location>
        <begin position="134"/>
        <end position="154"/>
    </location>
</feature>
<feature type="transmembrane region" description="Helical" evidence="2">
    <location>
        <begin position="748"/>
        <end position="778"/>
    </location>
</feature>
<sequence>MAAAAIEIIIALKFNLLRYPEIPLGIADITWARALLLISLGLFAGALARYRRVEPTAARGLALAVLGLVAAALDAVFGFDFARFAAESSASLDPSILRIGEFNLRVIPCLALLCIFLALALTERDSDGNPLRRWSVVGGLAMGIIGMLAVLPGLRFEYIGIGGFNVRDLFADQNRLFRGSFQIGPASPTHVFYAGMFLLASFITVLTLGSDEKDDEGATRHHLMWLDWVALAAVAWSVFQYIYVGIEKMSFSVFDANTAVIGCVSILYLCYRVYGAALAICGLVAFAYFFVCGYLPGIFNAEYGGYVSVAENLWFNNNKAVLGSKLGILLNNVLPFIVFGALLSATGAAKSLIKLSFLLMRNTKGGPAHAAVLASGLFGSVSGSAVSNVVGTGVITIPMIKRRGYTAEFAGGVEATASTGGQIMPPIMGAAALVMADLTGTAYLNIMIAALVPALAYYLSLFVTVVFESRRMGMEPQALDDLEEVSRQDTVNVVLLVLVPLAIVIWRLIQGASPAGSAVTAILALILLSAVSPTVRERPVVLLRAIAAGGVTFGRLLMVVGVVGIIVGVMSTTDLPSKLGREISDVASVALVLTLAIAAVVSLLLGMGMPTLPAYLTVIIILGPALNSLGLSVMASHMFVFYYGVASAITPPVAVAAFAAAAVAEAKPVATGVTAVRIGIVIFAVPFMFALNPDMLIVPEAFEDGEVFSPLGLLSVLLRTAGMIYLFASATSRFDRVRMPNWEILVRFGLALLLVSPSLLIHGPAAAAAIAIVVFHYIQGQTLKQKQNIA</sequence>
<proteinExistence type="predicted"/>
<feature type="domain" description="TRAP C4-dicarboxylate transport system permease DctM subunit" evidence="3">
    <location>
        <begin position="270"/>
        <end position="698"/>
    </location>
</feature>